<dbReference type="Proteomes" id="UP000307440">
    <property type="component" value="Unassembled WGS sequence"/>
</dbReference>
<accession>A0A5C3KHQ0</accession>
<dbReference type="PANTHER" id="PTHR31360:SF0">
    <property type="entry name" value="OIL BODY-ASSOCIATED PROTEIN 1B"/>
    <property type="match status" value="1"/>
</dbReference>
<evidence type="ECO:0000313" key="3">
    <source>
        <dbReference type="EMBL" id="TFK19283.1"/>
    </source>
</evidence>
<dbReference type="PANTHER" id="PTHR31360">
    <property type="match status" value="1"/>
</dbReference>
<dbReference type="EMBL" id="ML210349">
    <property type="protein sequence ID" value="TFK19283.1"/>
    <property type="molecule type" value="Genomic_DNA"/>
</dbReference>
<reference evidence="3 4" key="1">
    <citation type="journal article" date="2019" name="Nat. Ecol. Evol.">
        <title>Megaphylogeny resolves global patterns of mushroom evolution.</title>
        <authorList>
            <person name="Varga T."/>
            <person name="Krizsan K."/>
            <person name="Foldi C."/>
            <person name="Dima B."/>
            <person name="Sanchez-Garcia M."/>
            <person name="Sanchez-Ramirez S."/>
            <person name="Szollosi G.J."/>
            <person name="Szarkandi J.G."/>
            <person name="Papp V."/>
            <person name="Albert L."/>
            <person name="Andreopoulos W."/>
            <person name="Angelini C."/>
            <person name="Antonin V."/>
            <person name="Barry K.W."/>
            <person name="Bougher N.L."/>
            <person name="Buchanan P."/>
            <person name="Buyck B."/>
            <person name="Bense V."/>
            <person name="Catcheside P."/>
            <person name="Chovatia M."/>
            <person name="Cooper J."/>
            <person name="Damon W."/>
            <person name="Desjardin D."/>
            <person name="Finy P."/>
            <person name="Geml J."/>
            <person name="Haridas S."/>
            <person name="Hughes K."/>
            <person name="Justo A."/>
            <person name="Karasinski D."/>
            <person name="Kautmanova I."/>
            <person name="Kiss B."/>
            <person name="Kocsube S."/>
            <person name="Kotiranta H."/>
            <person name="LaButti K.M."/>
            <person name="Lechner B.E."/>
            <person name="Liimatainen K."/>
            <person name="Lipzen A."/>
            <person name="Lukacs Z."/>
            <person name="Mihaltcheva S."/>
            <person name="Morgado L.N."/>
            <person name="Niskanen T."/>
            <person name="Noordeloos M.E."/>
            <person name="Ohm R.A."/>
            <person name="Ortiz-Santana B."/>
            <person name="Ovrebo C."/>
            <person name="Racz N."/>
            <person name="Riley R."/>
            <person name="Savchenko A."/>
            <person name="Shiryaev A."/>
            <person name="Soop K."/>
            <person name="Spirin V."/>
            <person name="Szebenyi C."/>
            <person name="Tomsovsky M."/>
            <person name="Tulloss R.E."/>
            <person name="Uehling J."/>
            <person name="Grigoriev I.V."/>
            <person name="Vagvolgyi C."/>
            <person name="Papp T."/>
            <person name="Martin F.M."/>
            <person name="Miettinen O."/>
            <person name="Hibbett D.S."/>
            <person name="Nagy L.G."/>
        </authorList>
    </citation>
    <scope>NUCLEOTIDE SEQUENCE [LARGE SCALE GENOMIC DNA]</scope>
    <source>
        <strain evidence="3 4">CBS 121175</strain>
    </source>
</reference>
<name>A0A5C3KHQ0_COPMA</name>
<dbReference type="AlphaFoldDB" id="A0A5C3KHQ0"/>
<evidence type="ECO:0000313" key="4">
    <source>
        <dbReference type="Proteomes" id="UP000307440"/>
    </source>
</evidence>
<dbReference type="Pfam" id="PF06884">
    <property type="entry name" value="DUF1264"/>
    <property type="match status" value="1"/>
</dbReference>
<evidence type="ECO:0000256" key="2">
    <source>
        <dbReference type="SAM" id="MobiDB-lite"/>
    </source>
</evidence>
<dbReference type="InterPro" id="IPR010686">
    <property type="entry name" value="OBAP-like"/>
</dbReference>
<organism evidence="3 4">
    <name type="scientific">Coprinopsis marcescibilis</name>
    <name type="common">Agaric fungus</name>
    <name type="synonym">Psathyrella marcescibilis</name>
    <dbReference type="NCBI Taxonomy" id="230819"/>
    <lineage>
        <taxon>Eukaryota</taxon>
        <taxon>Fungi</taxon>
        <taxon>Dikarya</taxon>
        <taxon>Basidiomycota</taxon>
        <taxon>Agaricomycotina</taxon>
        <taxon>Agaricomycetes</taxon>
        <taxon>Agaricomycetidae</taxon>
        <taxon>Agaricales</taxon>
        <taxon>Agaricineae</taxon>
        <taxon>Psathyrellaceae</taxon>
        <taxon>Coprinopsis</taxon>
    </lineage>
</organism>
<dbReference type="OrthoDB" id="1901244at2759"/>
<proteinExistence type="inferred from homology"/>
<feature type="region of interest" description="Disordered" evidence="2">
    <location>
        <begin position="203"/>
        <end position="223"/>
    </location>
</feature>
<sequence>MSEVLPGDSLSIQSTILDTAAGLTQDFAPVKNICGFLNGFHCYADEPGTYVEENHYCSHSNEDIRQCLIYDSPERNARLIGVEYMISPKLYATLSPTERKLWHSHVFEVKSGMLIMPRPTGVPSKIWQAAEDKEMEEVIQLYGKTFHFWQIDKGHELPLGMPKLMGSFTEKESMPAFEKAVGDRDERFGSDWKGNMEARDYIETPDIHPDADQANVNSKRKQL</sequence>
<comment type="similarity">
    <text evidence="1">Belongs to the OBAP family.</text>
</comment>
<keyword evidence="4" id="KW-1185">Reference proteome</keyword>
<protein>
    <submittedName>
        <fullName evidence="3">DUF1264 domain-containing protein</fullName>
    </submittedName>
</protein>
<evidence type="ECO:0000256" key="1">
    <source>
        <dbReference type="ARBA" id="ARBA00009740"/>
    </source>
</evidence>
<dbReference type="STRING" id="230819.A0A5C3KHQ0"/>
<gene>
    <name evidence="3" type="ORF">FA15DRAFT_215659</name>
</gene>